<dbReference type="RefSeq" id="YP_009380104.1">
    <property type="nucleotide sequence ID" value="NC_034948.1"/>
</dbReference>
<dbReference type="PRINTS" id="PR01166">
    <property type="entry name" value="CYCOXIDASEII"/>
</dbReference>
<dbReference type="InterPro" id="IPR008972">
    <property type="entry name" value="Cupredoxin"/>
</dbReference>
<evidence type="ECO:0000256" key="14">
    <source>
        <dbReference type="ARBA" id="ARBA00049512"/>
    </source>
</evidence>
<evidence type="ECO:0000256" key="4">
    <source>
        <dbReference type="ARBA" id="ARBA00022448"/>
    </source>
</evidence>
<dbReference type="InterPro" id="IPR001505">
    <property type="entry name" value="Copper_CuA"/>
</dbReference>
<keyword evidence="10 15" id="KW-0249">Electron transport</keyword>
<dbReference type="Gene3D" id="2.60.40.420">
    <property type="entry name" value="Cupredoxins - blue copper proteins"/>
    <property type="match status" value="1"/>
</dbReference>
<evidence type="ECO:0000259" key="17">
    <source>
        <dbReference type="PROSITE" id="PS50857"/>
    </source>
</evidence>
<evidence type="ECO:0000256" key="2">
    <source>
        <dbReference type="ARBA" id="ARBA00007866"/>
    </source>
</evidence>
<dbReference type="Pfam" id="PF00116">
    <property type="entry name" value="COX2"/>
    <property type="match status" value="1"/>
</dbReference>
<keyword evidence="13 15" id="KW-0472">Membrane</keyword>
<dbReference type="GeneID" id="32958909"/>
<feature type="transmembrane region" description="Helical" evidence="16">
    <location>
        <begin position="36"/>
        <end position="58"/>
    </location>
</feature>
<keyword evidence="11 16" id="KW-1133">Transmembrane helix</keyword>
<dbReference type="InterPro" id="IPR002429">
    <property type="entry name" value="CcO_II-like_C"/>
</dbReference>
<dbReference type="GO" id="GO:0005743">
    <property type="term" value="C:mitochondrial inner membrane"/>
    <property type="evidence" value="ECO:0007669"/>
    <property type="project" value="UniProtKB-SubCell"/>
</dbReference>
<accession>A0A1X9WDA2</accession>
<feature type="transmembrane region" description="Helical" evidence="16">
    <location>
        <begin position="6"/>
        <end position="24"/>
    </location>
</feature>
<feature type="domain" description="Cytochrome oxidase subunit II copper A binding" evidence="17">
    <location>
        <begin position="66"/>
        <end position="204"/>
    </location>
</feature>
<dbReference type="AlphaFoldDB" id="A0A1X9WDA2"/>
<evidence type="ECO:0000256" key="9">
    <source>
        <dbReference type="ARBA" id="ARBA00022967"/>
    </source>
</evidence>
<dbReference type="PANTHER" id="PTHR22888:SF9">
    <property type="entry name" value="CYTOCHROME C OXIDASE SUBUNIT 2"/>
    <property type="match status" value="1"/>
</dbReference>
<evidence type="ECO:0000256" key="12">
    <source>
        <dbReference type="ARBA" id="ARBA00023008"/>
    </source>
</evidence>
<keyword evidence="15 19" id="KW-0496">Mitochondrion</keyword>
<dbReference type="PROSITE" id="PS00078">
    <property type="entry name" value="COX2"/>
    <property type="match status" value="1"/>
</dbReference>
<evidence type="ECO:0000256" key="10">
    <source>
        <dbReference type="ARBA" id="ARBA00022982"/>
    </source>
</evidence>
<dbReference type="GO" id="GO:0042773">
    <property type="term" value="P:ATP synthesis coupled electron transport"/>
    <property type="evidence" value="ECO:0007669"/>
    <property type="project" value="TreeGrafter"/>
</dbReference>
<dbReference type="PANTHER" id="PTHR22888">
    <property type="entry name" value="CYTOCHROME C OXIDASE, SUBUNIT II"/>
    <property type="match status" value="1"/>
</dbReference>
<evidence type="ECO:0000256" key="16">
    <source>
        <dbReference type="SAM" id="Phobius"/>
    </source>
</evidence>
<dbReference type="Pfam" id="PF02790">
    <property type="entry name" value="COX2_TM"/>
    <property type="match status" value="1"/>
</dbReference>
<evidence type="ECO:0000313" key="19">
    <source>
        <dbReference type="EMBL" id="ARS00907.1"/>
    </source>
</evidence>
<dbReference type="PROSITE" id="PS50857">
    <property type="entry name" value="COX2_CUA"/>
    <property type="match status" value="1"/>
</dbReference>
<comment type="similarity">
    <text evidence="2 15">Belongs to the cytochrome c oxidase subunit 2 family.</text>
</comment>
<dbReference type="SUPFAM" id="SSF49503">
    <property type="entry name" value="Cupredoxins"/>
    <property type="match status" value="1"/>
</dbReference>
<dbReference type="EMBL" id="KY825224">
    <property type="protein sequence ID" value="ARS00907.1"/>
    <property type="molecule type" value="Genomic_DNA"/>
</dbReference>
<dbReference type="InterPro" id="IPR036257">
    <property type="entry name" value="Cyt_c_oxidase_su2_TM_sf"/>
</dbReference>
<gene>
    <name evidence="19" type="primary">cox2</name>
</gene>
<keyword evidence="6 15" id="KW-0812">Transmembrane</keyword>
<evidence type="ECO:0000256" key="5">
    <source>
        <dbReference type="ARBA" id="ARBA00022660"/>
    </source>
</evidence>
<proteinExistence type="inferred from homology"/>
<evidence type="ECO:0000256" key="1">
    <source>
        <dbReference type="ARBA" id="ARBA00004141"/>
    </source>
</evidence>
<comment type="subcellular location">
    <subcellularLocation>
        <location evidence="1">Membrane</location>
        <topology evidence="1">Multi-pass membrane protein</topology>
    </subcellularLocation>
    <subcellularLocation>
        <location evidence="15">Mitochondrion inner membrane</location>
        <topology evidence="15">Multi-pass membrane protein</topology>
    </subcellularLocation>
</comment>
<dbReference type="GO" id="GO:0005507">
    <property type="term" value="F:copper ion binding"/>
    <property type="evidence" value="ECO:0007669"/>
    <property type="project" value="InterPro"/>
</dbReference>
<dbReference type="GO" id="GO:0004129">
    <property type="term" value="F:cytochrome-c oxidase activity"/>
    <property type="evidence" value="ECO:0007669"/>
    <property type="project" value="UniProtKB-EC"/>
</dbReference>
<comment type="catalytic activity">
    <reaction evidence="14">
        <text>4 Fe(II)-[cytochrome c] + O2 + 8 H(+)(in) = 4 Fe(III)-[cytochrome c] + 2 H2O + 4 H(+)(out)</text>
        <dbReference type="Rhea" id="RHEA:11436"/>
        <dbReference type="Rhea" id="RHEA-COMP:10350"/>
        <dbReference type="Rhea" id="RHEA-COMP:14399"/>
        <dbReference type="ChEBI" id="CHEBI:15377"/>
        <dbReference type="ChEBI" id="CHEBI:15378"/>
        <dbReference type="ChEBI" id="CHEBI:15379"/>
        <dbReference type="ChEBI" id="CHEBI:29033"/>
        <dbReference type="ChEBI" id="CHEBI:29034"/>
        <dbReference type="EC" id="7.1.1.9"/>
    </reaction>
    <physiologicalReaction direction="left-to-right" evidence="14">
        <dbReference type="Rhea" id="RHEA:11437"/>
    </physiologicalReaction>
</comment>
<keyword evidence="4 15" id="KW-0813">Transport</keyword>
<evidence type="ECO:0000256" key="15">
    <source>
        <dbReference type="RuleBase" id="RU000457"/>
    </source>
</evidence>
<dbReference type="Gene3D" id="1.10.287.90">
    <property type="match status" value="1"/>
</dbReference>
<evidence type="ECO:0000259" key="18">
    <source>
        <dbReference type="PROSITE" id="PS50999"/>
    </source>
</evidence>
<evidence type="ECO:0000256" key="3">
    <source>
        <dbReference type="ARBA" id="ARBA00015946"/>
    </source>
</evidence>
<keyword evidence="5 15" id="KW-0679">Respiratory chain</keyword>
<evidence type="ECO:0000256" key="7">
    <source>
        <dbReference type="ARBA" id="ARBA00022723"/>
    </source>
</evidence>
<dbReference type="PROSITE" id="PS50999">
    <property type="entry name" value="COX2_TM"/>
    <property type="match status" value="1"/>
</dbReference>
<dbReference type="SUPFAM" id="SSF81464">
    <property type="entry name" value="Cytochrome c oxidase subunit II-like, transmembrane region"/>
    <property type="match status" value="1"/>
</dbReference>
<keyword evidence="9" id="KW-1278">Translocase</keyword>
<keyword evidence="12 15" id="KW-0186">Copper</keyword>
<feature type="domain" description="Cytochrome oxidase subunit II transmembrane region profile" evidence="18">
    <location>
        <begin position="1"/>
        <end position="64"/>
    </location>
</feature>
<evidence type="ECO:0000256" key="11">
    <source>
        <dbReference type="ARBA" id="ARBA00022989"/>
    </source>
</evidence>
<geneLocation type="mitochondrion" evidence="19"/>
<comment type="cofactor">
    <cofactor evidence="15">
        <name>Cu cation</name>
        <dbReference type="ChEBI" id="CHEBI:23378"/>
    </cofactor>
    <text evidence="15">Binds a copper A center.</text>
</comment>
<keyword evidence="8" id="KW-0460">Magnesium</keyword>
<comment type="function">
    <text evidence="15">Component of the cytochrome c oxidase, the last enzyme in the mitochondrial electron transport chain which drives oxidative phosphorylation. The respiratory chain contains 3 multisubunit complexes succinate dehydrogenase (complex II, CII), ubiquinol-cytochrome c oxidoreductase (cytochrome b-c1 complex, complex III, CIII) and cytochrome c oxidase (complex IV, CIV), that cooperate to transfer electrons derived from NADH and succinate to molecular oxygen, creating an electrochemical gradient over the inner membrane that drives transmembrane transport and the ATP synthase. Cytochrome c oxidase is the component of the respiratory chain that catalyzes the reduction of oxygen to water. Electrons originating from reduced cytochrome c in the intermembrane space (IMS) are transferred via the dinuclear copper A center (CU(A)) of subunit 2 and heme A of subunit 1 to the active site in subunit 1, a binuclear center (BNC) formed by heme A3 and copper B (CU(B)). The BNC reduces molecular oxygen to 2 water molecules using 4 electrons from cytochrome c in the IMS and 4 protons from the mitochondrial matrix.</text>
</comment>
<evidence type="ECO:0000256" key="6">
    <source>
        <dbReference type="ARBA" id="ARBA00022692"/>
    </source>
</evidence>
<protein>
    <recommendedName>
        <fullName evidence="3 15">Cytochrome c oxidase subunit 2</fullName>
    </recommendedName>
</protein>
<organism evidence="19">
    <name type="scientific">Isodiametra pulchra</name>
    <name type="common">Acoelomorph flatworm</name>
    <name type="synonym">Convoluta pulchra</name>
    <dbReference type="NCBI Taxonomy" id="504439"/>
    <lineage>
        <taxon>Eukaryota</taxon>
        <taxon>Metazoa</taxon>
        <taxon>Xenacoelomorpha</taxon>
        <taxon>Acoelomorpha</taxon>
        <taxon>Acoela</taxon>
        <taxon>Isodiametridae</taxon>
        <taxon>Isodiametra</taxon>
    </lineage>
</organism>
<sequence>MSFLGGILILVLLVLSSLFLIKYSNKALNQNIWMELCWILFPVCILVSIGLPSLNLLYQIDETFPTINNWVKVVGYQWYWTYETAEMKNSLNCEVEKKLQSTVKESFMEKQFDGNDGTDQLNNLSANNELICAAGESQRFVITASDVMHSWALPSLFVKVDAIPGRLNQMELIFPHKSSTVYGQCSELCGVNHSFMPIVLSLVF</sequence>
<name>A0A1X9WDA2_ISOPU</name>
<dbReference type="InterPro" id="IPR011759">
    <property type="entry name" value="Cyt_c_oxidase_su2_TM_dom"/>
</dbReference>
<reference evidence="19" key="1">
    <citation type="journal article" date="2017" name="Sci. Rep.">
        <title>The mitochondrial genomes of the acoelomorph worms Paratomella rubra, Isodiametra pulchra and Archaphanostoma ylvae.</title>
        <authorList>
            <person name="Robertson H.E."/>
            <person name="Lapraz F."/>
            <person name="Egger B."/>
            <person name="Telford M.J."/>
            <person name="Schiffer P.H."/>
        </authorList>
    </citation>
    <scope>NUCLEOTIDE SEQUENCE</scope>
</reference>
<keyword evidence="7 15" id="KW-0479">Metal-binding</keyword>
<evidence type="ECO:0000256" key="13">
    <source>
        <dbReference type="ARBA" id="ARBA00023136"/>
    </source>
</evidence>
<evidence type="ECO:0000256" key="8">
    <source>
        <dbReference type="ARBA" id="ARBA00022842"/>
    </source>
</evidence>
<keyword evidence="15" id="KW-0999">Mitochondrion inner membrane</keyword>
<dbReference type="InterPro" id="IPR045187">
    <property type="entry name" value="CcO_II"/>
</dbReference>